<keyword evidence="3" id="KW-0804">Transcription</keyword>
<evidence type="ECO:0000313" key="5">
    <source>
        <dbReference type="EMBL" id="MBS4212456.1"/>
    </source>
</evidence>
<dbReference type="InterPro" id="IPR009057">
    <property type="entry name" value="Homeodomain-like_sf"/>
</dbReference>
<dbReference type="InterPro" id="IPR020449">
    <property type="entry name" value="Tscrpt_reg_AraC-type_HTH"/>
</dbReference>
<dbReference type="PROSITE" id="PS00041">
    <property type="entry name" value="HTH_ARAC_FAMILY_1"/>
    <property type="match status" value="1"/>
</dbReference>
<keyword evidence="6" id="KW-1185">Reference proteome</keyword>
<accession>A0A942U4U1</accession>
<feature type="domain" description="HTH araC/xylS-type" evidence="4">
    <location>
        <begin position="304"/>
        <end position="402"/>
    </location>
</feature>
<proteinExistence type="predicted"/>
<evidence type="ECO:0000256" key="1">
    <source>
        <dbReference type="ARBA" id="ARBA00023015"/>
    </source>
</evidence>
<dbReference type="PANTHER" id="PTHR43280">
    <property type="entry name" value="ARAC-FAMILY TRANSCRIPTIONAL REGULATOR"/>
    <property type="match status" value="1"/>
</dbReference>
<dbReference type="InterPro" id="IPR018062">
    <property type="entry name" value="HTH_AraC-typ_CS"/>
</dbReference>
<dbReference type="SMART" id="SM00342">
    <property type="entry name" value="HTH_ARAC"/>
    <property type="match status" value="1"/>
</dbReference>
<name>A0A942U4U1_9BACI</name>
<keyword evidence="2" id="KW-0238">DNA-binding</keyword>
<protein>
    <submittedName>
        <fullName evidence="5">Helix-turn-helix transcriptional regulator</fullName>
    </submittedName>
</protein>
<comment type="caution">
    <text evidence="5">The sequence shown here is derived from an EMBL/GenBank/DDBJ whole genome shotgun (WGS) entry which is preliminary data.</text>
</comment>
<dbReference type="GO" id="GO:0003700">
    <property type="term" value="F:DNA-binding transcription factor activity"/>
    <property type="evidence" value="ECO:0007669"/>
    <property type="project" value="InterPro"/>
</dbReference>
<dbReference type="AlphaFoldDB" id="A0A942U4U1"/>
<dbReference type="PANTHER" id="PTHR43280:SF28">
    <property type="entry name" value="HTH-TYPE TRANSCRIPTIONAL ACTIVATOR RHAS"/>
    <property type="match status" value="1"/>
</dbReference>
<dbReference type="PRINTS" id="PR00032">
    <property type="entry name" value="HTHARAC"/>
</dbReference>
<reference evidence="5" key="1">
    <citation type="submission" date="2021-05" db="EMBL/GenBank/DDBJ databases">
        <title>Novel Bacillus species.</title>
        <authorList>
            <person name="Liu G."/>
        </authorList>
    </citation>
    <scope>NUCLEOTIDE SEQUENCE</scope>
    <source>
        <strain evidence="5">FJAT-49825</strain>
    </source>
</reference>
<dbReference type="EMBL" id="JAGYPF010000002">
    <property type="protein sequence ID" value="MBS4212456.1"/>
    <property type="molecule type" value="Genomic_DNA"/>
</dbReference>
<dbReference type="InterPro" id="IPR018060">
    <property type="entry name" value="HTH_AraC"/>
</dbReference>
<evidence type="ECO:0000313" key="6">
    <source>
        <dbReference type="Proteomes" id="UP000679749"/>
    </source>
</evidence>
<evidence type="ECO:0000256" key="2">
    <source>
        <dbReference type="ARBA" id="ARBA00023125"/>
    </source>
</evidence>
<dbReference type="GO" id="GO:0043565">
    <property type="term" value="F:sequence-specific DNA binding"/>
    <property type="evidence" value="ECO:0007669"/>
    <property type="project" value="InterPro"/>
</dbReference>
<sequence>MNYQNFIKISHVLHSITKIDIRLYDQDGKSIFQLINHSIPSVLVHPDKEIDHIHDILHRNEANRYYHYISPYGLEYIAAGIWRSQSFYGSILIGPLISSITVIDRIKDIISKNNLPIGERKQLEQFYQSLTILNDTEYKDVGELLVHLGVHDFTHSQQIPSDTLIPALKPDIQKTNIEENRQIIEHRYQQQNKLMNAIAKGNKAEVTHSINPMTDLVAFSNRVPGSPIRSSKNIGFVFNTMCRVAAERSGVHPVYLDNISERFAILIERTTTLSQLTKLFVAMANEYCDLVAAFATGHYSPIVKNAVDYILLNLGSPLTLQHIADQLHVNPSHLSRKFKSETGMNMTEFINRKRVDEAKLYLQRGNSSITDIAFMVGFNDLNYFSKVFKKFTSLTPSQYAKRKSV</sequence>
<dbReference type="Pfam" id="PF12833">
    <property type="entry name" value="HTH_18"/>
    <property type="match status" value="1"/>
</dbReference>
<gene>
    <name evidence="5" type="ORF">KHA99_08370</name>
</gene>
<dbReference type="Gene3D" id="1.10.10.60">
    <property type="entry name" value="Homeodomain-like"/>
    <property type="match status" value="2"/>
</dbReference>
<dbReference type="SUPFAM" id="SSF46689">
    <property type="entry name" value="Homeodomain-like"/>
    <property type="match status" value="2"/>
</dbReference>
<dbReference type="PROSITE" id="PS01124">
    <property type="entry name" value="HTH_ARAC_FAMILY_2"/>
    <property type="match status" value="1"/>
</dbReference>
<dbReference type="Proteomes" id="UP000679749">
    <property type="component" value="Unassembled WGS sequence"/>
</dbReference>
<dbReference type="RefSeq" id="WP_213117950.1">
    <property type="nucleotide sequence ID" value="NZ_JAGYPF010000002.1"/>
</dbReference>
<organism evidence="5 6">
    <name type="scientific">Neobacillus rhizophilus</name>
    <dbReference type="NCBI Taxonomy" id="2833579"/>
    <lineage>
        <taxon>Bacteria</taxon>
        <taxon>Bacillati</taxon>
        <taxon>Bacillota</taxon>
        <taxon>Bacilli</taxon>
        <taxon>Bacillales</taxon>
        <taxon>Bacillaceae</taxon>
        <taxon>Neobacillus</taxon>
    </lineage>
</organism>
<keyword evidence="1" id="KW-0805">Transcription regulation</keyword>
<evidence type="ECO:0000259" key="4">
    <source>
        <dbReference type="PROSITE" id="PS01124"/>
    </source>
</evidence>
<evidence type="ECO:0000256" key="3">
    <source>
        <dbReference type="ARBA" id="ARBA00023163"/>
    </source>
</evidence>